<dbReference type="Gene3D" id="1.10.30.50">
    <property type="match status" value="1"/>
</dbReference>
<evidence type="ECO:0000313" key="3">
    <source>
        <dbReference type="EMBL" id="APF40968.1"/>
    </source>
</evidence>
<protein>
    <recommendedName>
        <fullName evidence="2">HNH nuclease domain-containing protein</fullName>
    </recommendedName>
</protein>
<proteinExistence type="predicted"/>
<dbReference type="CDD" id="cd00085">
    <property type="entry name" value="HNHc"/>
    <property type="match status" value="1"/>
</dbReference>
<dbReference type="Pfam" id="PF02720">
    <property type="entry name" value="DUF222"/>
    <property type="match status" value="1"/>
</dbReference>
<dbReference type="InterPro" id="IPR003870">
    <property type="entry name" value="DUF222"/>
</dbReference>
<sequence>MEVTSSSELLNLLSTFNATDLSVNELRDHYVVLQRHLALLQEATRVVPASVTELDQLGVAAESTAHRIGAVQVEVAARVEQGVEALMRDEANPYRRSKYRSAVERLSQLLHINPGEVHKRLEVAHAVSAAQGGAVEEGPMHVPVGEAFEAGTISVANASRIVAGVEKLRTPISQVSASEQEADELCERMESELVYTAQTGTPKAVDRLLKTWEHRVNALGVLPTQAVKQDYQGAFYAGRKFGLHEWVLRMDDLQHETFMTAYAPELNPRSTDHVGGDAEVDADVNGEPLPLAADENGKPVEAPKDSRSRGQKKLDGALHAIKVGLTSGKLSLNGGYQAQVVVNIDHKSLEAQLVAKDGLFRSDAVHSGPINPTAIRQLACNAELLPVVLGTGSQVVDAGNRARLFSAEQRKILYARDRGCTFPGCTTGVDRCEAHHVHQYSRGGVTTLENAAMVCSHHHHLVHETGWEISMRSGVPYWTPPVEEGSRRPLMRNVYFHPEKSTQLPLAV</sequence>
<feature type="domain" description="HNH nuclease" evidence="2">
    <location>
        <begin position="408"/>
        <end position="460"/>
    </location>
</feature>
<name>A0A1L2ZPL7_9MICC</name>
<dbReference type="InterPro" id="IPR003615">
    <property type="entry name" value="HNH_nuc"/>
</dbReference>
<dbReference type="RefSeq" id="WP_071894444.1">
    <property type="nucleotide sequence ID" value="NZ_CP018135.1"/>
</dbReference>
<dbReference type="Proteomes" id="UP000183530">
    <property type="component" value="Chromosome"/>
</dbReference>
<reference evidence="3 4" key="1">
    <citation type="submission" date="2016-11" db="EMBL/GenBank/DDBJ databases">
        <title>Genome sequencing of Zhihengliuella aestuarii B18 antagonistic to Plasmodiophora brassicae.</title>
        <authorList>
            <person name="Luo Y."/>
        </authorList>
    </citation>
    <scope>NUCLEOTIDE SEQUENCE [LARGE SCALE GENOMIC DNA]</scope>
    <source>
        <strain evidence="3 4">B18</strain>
    </source>
</reference>
<evidence type="ECO:0000313" key="4">
    <source>
        <dbReference type="Proteomes" id="UP000183530"/>
    </source>
</evidence>
<evidence type="ECO:0000259" key="2">
    <source>
        <dbReference type="SMART" id="SM00507"/>
    </source>
</evidence>
<keyword evidence="4" id="KW-1185">Reference proteome</keyword>
<gene>
    <name evidence="3" type="ORF">BHE16_08070</name>
</gene>
<dbReference type="EMBL" id="CP018135">
    <property type="protein sequence ID" value="APF40968.1"/>
    <property type="molecule type" value="Genomic_DNA"/>
</dbReference>
<feature type="region of interest" description="Disordered" evidence="1">
    <location>
        <begin position="271"/>
        <end position="312"/>
    </location>
</feature>
<dbReference type="AlphaFoldDB" id="A0A1L2ZPL7"/>
<evidence type="ECO:0000256" key="1">
    <source>
        <dbReference type="SAM" id="MobiDB-lite"/>
    </source>
</evidence>
<dbReference type="SMART" id="SM00507">
    <property type="entry name" value="HNHc"/>
    <property type="match status" value="1"/>
</dbReference>
<feature type="compositionally biased region" description="Basic and acidic residues" evidence="1">
    <location>
        <begin position="295"/>
        <end position="312"/>
    </location>
</feature>
<dbReference type="KEGG" id="nae:BHE16_08070"/>
<dbReference type="STRING" id="556325.BHE16_08070"/>
<organism evidence="3 4">
    <name type="scientific">Neomicrococcus aestuarii</name>
    <dbReference type="NCBI Taxonomy" id="556325"/>
    <lineage>
        <taxon>Bacteria</taxon>
        <taxon>Bacillati</taxon>
        <taxon>Actinomycetota</taxon>
        <taxon>Actinomycetes</taxon>
        <taxon>Micrococcales</taxon>
        <taxon>Micrococcaceae</taxon>
        <taxon>Neomicrococcus</taxon>
    </lineage>
</organism>
<accession>A0A1L2ZPL7</accession>